<dbReference type="InterPro" id="IPR051257">
    <property type="entry name" value="Diverse_CBS-Domain"/>
</dbReference>
<evidence type="ECO:0000313" key="5">
    <source>
        <dbReference type="EMBL" id="VVJ21783.1"/>
    </source>
</evidence>
<dbReference type="Proteomes" id="UP000399805">
    <property type="component" value="Unassembled WGS sequence"/>
</dbReference>
<dbReference type="PANTHER" id="PTHR43080:SF2">
    <property type="entry name" value="CBS DOMAIN-CONTAINING PROTEIN"/>
    <property type="match status" value="1"/>
</dbReference>
<dbReference type="PANTHER" id="PTHR43080">
    <property type="entry name" value="CBS DOMAIN-CONTAINING PROTEIN CBSX3, MITOCHONDRIAL"/>
    <property type="match status" value="1"/>
</dbReference>
<evidence type="ECO:0000259" key="4">
    <source>
        <dbReference type="PROSITE" id="PS51371"/>
    </source>
</evidence>
<evidence type="ECO:0000256" key="1">
    <source>
        <dbReference type="ARBA" id="ARBA00023122"/>
    </source>
</evidence>
<keyword evidence="5" id="KW-0560">Oxidoreductase</keyword>
<protein>
    <submittedName>
        <fullName evidence="5">Inosine-5'-monophosphate dehydrogenase (EC)</fullName>
        <ecNumber evidence="5">1.1.1.205</ecNumber>
    </submittedName>
</protein>
<evidence type="ECO:0000256" key="3">
    <source>
        <dbReference type="SAM" id="MobiDB-lite"/>
    </source>
</evidence>
<dbReference type="Gene3D" id="3.10.580.10">
    <property type="entry name" value="CBS-domain"/>
    <property type="match status" value="1"/>
</dbReference>
<dbReference type="GO" id="GO:0003938">
    <property type="term" value="F:IMP dehydrogenase activity"/>
    <property type="evidence" value="ECO:0007669"/>
    <property type="project" value="UniProtKB-EC"/>
</dbReference>
<organism evidence="5 6">
    <name type="scientific">Amycolatopsis camponoti</name>
    <dbReference type="NCBI Taxonomy" id="2606593"/>
    <lineage>
        <taxon>Bacteria</taxon>
        <taxon>Bacillati</taxon>
        <taxon>Actinomycetota</taxon>
        <taxon>Actinomycetes</taxon>
        <taxon>Pseudonocardiales</taxon>
        <taxon>Pseudonocardiaceae</taxon>
        <taxon>Amycolatopsis</taxon>
    </lineage>
</organism>
<proteinExistence type="predicted"/>
<feature type="domain" description="CBS" evidence="4">
    <location>
        <begin position="7"/>
        <end position="67"/>
    </location>
</feature>
<dbReference type="AlphaFoldDB" id="A0A6I8M2N1"/>
<keyword evidence="6" id="KW-1185">Reference proteome</keyword>
<evidence type="ECO:0000256" key="2">
    <source>
        <dbReference type="PROSITE-ProRule" id="PRU00703"/>
    </source>
</evidence>
<reference evidence="5 6" key="1">
    <citation type="submission" date="2019-09" db="EMBL/GenBank/DDBJ databases">
        <authorList>
            <person name="Leyn A S."/>
        </authorList>
    </citation>
    <scope>NUCLEOTIDE SEQUENCE [LARGE SCALE GENOMIC DNA]</scope>
    <source>
        <strain evidence="5">AA231_1</strain>
    </source>
</reference>
<dbReference type="EC" id="1.1.1.205" evidence="5"/>
<dbReference type="SMART" id="SM00116">
    <property type="entry name" value="CBS"/>
    <property type="match status" value="2"/>
</dbReference>
<evidence type="ECO:0000313" key="6">
    <source>
        <dbReference type="Proteomes" id="UP000399805"/>
    </source>
</evidence>
<dbReference type="Pfam" id="PF00571">
    <property type="entry name" value="CBS"/>
    <property type="match status" value="2"/>
</dbReference>
<feature type="region of interest" description="Disordered" evidence="3">
    <location>
        <begin position="59"/>
        <end position="89"/>
    </location>
</feature>
<dbReference type="RefSeq" id="WP_155546654.1">
    <property type="nucleotide sequence ID" value="NZ_CABVGP010000002.1"/>
</dbReference>
<dbReference type="EMBL" id="CABVGP010000002">
    <property type="protein sequence ID" value="VVJ21783.1"/>
    <property type="molecule type" value="Genomic_DNA"/>
</dbReference>
<gene>
    <name evidence="5" type="ORF">AA23TX_06800</name>
</gene>
<keyword evidence="1 2" id="KW-0129">CBS domain</keyword>
<dbReference type="InterPro" id="IPR000644">
    <property type="entry name" value="CBS_dom"/>
</dbReference>
<accession>A0A6I8M2N1</accession>
<name>A0A6I8M2N1_9PSEU</name>
<dbReference type="SUPFAM" id="SSF54631">
    <property type="entry name" value="CBS-domain pair"/>
    <property type="match status" value="1"/>
</dbReference>
<dbReference type="PROSITE" id="PS51371">
    <property type="entry name" value="CBS"/>
    <property type="match status" value="2"/>
</dbReference>
<feature type="domain" description="CBS" evidence="4">
    <location>
        <begin position="87"/>
        <end position="142"/>
    </location>
</feature>
<dbReference type="InterPro" id="IPR046342">
    <property type="entry name" value="CBS_dom_sf"/>
</dbReference>
<sequence>MQARDIMSSPVVTVTPGMTVKYAANLLSAHGFTALPVLDDDGRLVGVVTEADLVRDRFPRDARYHPADGTGPDEPPEPPAGTVGGVMTTPAVGMGAGTDVVDLVRVLLEDRIRSMPIVDGAHVVGIVTRRDLVRALARDDEVISADVRHQLSIYGGPARWTVAVHGGEVDVVDAFDDETDRHVATVLAQAVPGVTAVRVSGTSPAG</sequence>